<dbReference type="NCBIfam" id="TIGR04312">
    <property type="entry name" value="choice_anch_B"/>
    <property type="match status" value="1"/>
</dbReference>
<dbReference type="OrthoDB" id="2099887at2759"/>
<dbReference type="EMBL" id="MU005587">
    <property type="protein sequence ID" value="KAF2682381.1"/>
    <property type="molecule type" value="Genomic_DNA"/>
</dbReference>
<reference evidence="1" key="1">
    <citation type="journal article" date="2020" name="Stud. Mycol.">
        <title>101 Dothideomycetes genomes: a test case for predicting lifestyles and emergence of pathogens.</title>
        <authorList>
            <person name="Haridas S."/>
            <person name="Albert R."/>
            <person name="Binder M."/>
            <person name="Bloem J."/>
            <person name="Labutti K."/>
            <person name="Salamov A."/>
            <person name="Andreopoulos B."/>
            <person name="Baker S."/>
            <person name="Barry K."/>
            <person name="Bills G."/>
            <person name="Bluhm B."/>
            <person name="Cannon C."/>
            <person name="Castanera R."/>
            <person name="Culley D."/>
            <person name="Daum C."/>
            <person name="Ezra D."/>
            <person name="Gonzalez J."/>
            <person name="Henrissat B."/>
            <person name="Kuo A."/>
            <person name="Liang C."/>
            <person name="Lipzen A."/>
            <person name="Lutzoni F."/>
            <person name="Magnuson J."/>
            <person name="Mondo S."/>
            <person name="Nolan M."/>
            <person name="Ohm R."/>
            <person name="Pangilinan J."/>
            <person name="Park H.-J."/>
            <person name="Ramirez L."/>
            <person name="Alfaro M."/>
            <person name="Sun H."/>
            <person name="Tritt A."/>
            <person name="Yoshinaga Y."/>
            <person name="Zwiers L.-H."/>
            <person name="Turgeon B."/>
            <person name="Goodwin S."/>
            <person name="Spatafora J."/>
            <person name="Crous P."/>
            <person name="Grigoriev I."/>
        </authorList>
    </citation>
    <scope>NUCLEOTIDE SEQUENCE</scope>
    <source>
        <strain evidence="1">CBS 122367</strain>
    </source>
</reference>
<dbReference type="PANTHER" id="PTHR38787:SF3">
    <property type="entry name" value="REGULATORY P DOMAIN-CONTAINING PROTEIN"/>
    <property type="match status" value="1"/>
</dbReference>
<name>A0A6G1IWS3_9PLEO</name>
<dbReference type="InterPro" id="IPR027589">
    <property type="entry name" value="Choice_anch_B"/>
</dbReference>
<dbReference type="AlphaFoldDB" id="A0A6G1IWS3"/>
<sequence>MKFPTAFVAFAAAVFAKEIPKDPKRAAELYDSGVMHEMIMAAKAEQLHVESEMGVLNSLAGPDYEELHFAQCKDGKAVPFRDRQDFFFRCKNVNLHHFLSHTDLGSETGLGSSSWGWVSDDGREFAIIAQADGAAFAEITTAGKLRYLGRLPQTTGVAPSRWREIRTYKHYIVVGSEEKGHGIQIFDLKKLLDIDYKKGPKIFDPDTDLTAFWTAELPLGRVHNVLANDATGYAYVVGAQPRNSTCRSGLQFLNLADPSNVKYEGCASEDGYVHDAQCLIYKGPHTKYVGKEICYGYNEDSLTIYDVTDKAWPEIISVTSYEGATYTHQGWVLDTQNQEFLILDDELDEREGRGPGTLGRPVTYIWDIRNLEKPKQTGYYQGPRTTIDHNQYILGNYSYQSNYGAGISVLDISSIPSDPTGRWVKEVAWFDVYPEDDNVGEQGGSIAFVGTWSSYANYPSGFILINTIERGAWVVKIQNPLP</sequence>
<dbReference type="PANTHER" id="PTHR38787">
    <property type="entry name" value="REGULATORY P DOMAIN-CONTAINING PROTEIN"/>
    <property type="match status" value="1"/>
</dbReference>
<evidence type="ECO:0008006" key="3">
    <source>
        <dbReference type="Google" id="ProtNLM"/>
    </source>
</evidence>
<evidence type="ECO:0000313" key="2">
    <source>
        <dbReference type="Proteomes" id="UP000799291"/>
    </source>
</evidence>
<dbReference type="GO" id="GO:0005576">
    <property type="term" value="C:extracellular region"/>
    <property type="evidence" value="ECO:0007669"/>
    <property type="project" value="TreeGrafter"/>
</dbReference>
<protein>
    <recommendedName>
        <fullName evidence="3">Regulatory P domain-containing protein</fullName>
    </recommendedName>
</protein>
<gene>
    <name evidence="1" type="ORF">K458DRAFT_405661</name>
</gene>
<evidence type="ECO:0000313" key="1">
    <source>
        <dbReference type="EMBL" id="KAF2682381.1"/>
    </source>
</evidence>
<proteinExistence type="predicted"/>
<organism evidence="1 2">
    <name type="scientific">Lentithecium fluviatile CBS 122367</name>
    <dbReference type="NCBI Taxonomy" id="1168545"/>
    <lineage>
        <taxon>Eukaryota</taxon>
        <taxon>Fungi</taxon>
        <taxon>Dikarya</taxon>
        <taxon>Ascomycota</taxon>
        <taxon>Pezizomycotina</taxon>
        <taxon>Dothideomycetes</taxon>
        <taxon>Pleosporomycetidae</taxon>
        <taxon>Pleosporales</taxon>
        <taxon>Massarineae</taxon>
        <taxon>Lentitheciaceae</taxon>
        <taxon>Lentithecium</taxon>
    </lineage>
</organism>
<dbReference type="Proteomes" id="UP000799291">
    <property type="component" value="Unassembled WGS sequence"/>
</dbReference>
<accession>A0A6G1IWS3</accession>
<keyword evidence="2" id="KW-1185">Reference proteome</keyword>